<feature type="transmembrane region" description="Helical" evidence="6">
    <location>
        <begin position="175"/>
        <end position="197"/>
    </location>
</feature>
<dbReference type="GO" id="GO:0022857">
    <property type="term" value="F:transmembrane transporter activity"/>
    <property type="evidence" value="ECO:0007669"/>
    <property type="project" value="InterPro"/>
</dbReference>
<feature type="transmembrane region" description="Helical" evidence="6">
    <location>
        <begin position="148"/>
        <end position="169"/>
    </location>
</feature>
<keyword evidence="3 6" id="KW-0812">Transmembrane</keyword>
<feature type="transmembrane region" description="Helical" evidence="6">
    <location>
        <begin position="93"/>
        <end position="112"/>
    </location>
</feature>
<keyword evidence="2" id="KW-1003">Cell membrane</keyword>
<reference evidence="8 9" key="1">
    <citation type="submission" date="2018-10" db="EMBL/GenBank/DDBJ databases">
        <title>Comamonadaceae CDC group NO-1 genome sequencing and assembly.</title>
        <authorList>
            <person name="Bernier A.-M."/>
            <person name="Bernard K."/>
        </authorList>
    </citation>
    <scope>NUCLEOTIDE SEQUENCE [LARGE SCALE GENOMIC DNA]</scope>
    <source>
        <strain evidence="8 9">NML970147</strain>
    </source>
</reference>
<dbReference type="GO" id="GO:0005886">
    <property type="term" value="C:plasma membrane"/>
    <property type="evidence" value="ECO:0007669"/>
    <property type="project" value="UniProtKB-SubCell"/>
</dbReference>
<gene>
    <name evidence="8" type="ORF">EBQ26_04690</name>
</gene>
<feature type="transmembrane region" description="Helical" evidence="6">
    <location>
        <begin position="342"/>
        <end position="362"/>
    </location>
</feature>
<feature type="transmembrane region" description="Helical" evidence="6">
    <location>
        <begin position="218"/>
        <end position="238"/>
    </location>
</feature>
<protein>
    <submittedName>
        <fullName evidence="8">Sugar transporter</fullName>
    </submittedName>
</protein>
<keyword evidence="5 6" id="KW-0472">Membrane</keyword>
<dbReference type="InterPro" id="IPR020846">
    <property type="entry name" value="MFS_dom"/>
</dbReference>
<dbReference type="NCBIfam" id="NF002921">
    <property type="entry name" value="PRK03545.1"/>
    <property type="match status" value="1"/>
</dbReference>
<sequence length="407" mass="41664">MPSPTPIAPIAPTPPSTARSWLAVLALCLSAFVFNTTEFAPVGLLGSIGASFAMPAEQVGLMLTIYAWLVALASLPLMLATRRIERRKLLAGLFALFIASHAVCAAAPNFAVLVAGRLGIACAHAVFWSITAALVVRVAPPGRAGQALGLLATGTSLAMVLGVPLGRVIGEHLGWRITFALIAVAAAGTLLCLLALLPRLPSQNSGDLRSLPKLLKRPALVSAYALIVLVVTAHFTAYSYMEPFVQQVSGLGCDGVTLALLLLGGAGLIGSALFGWLGLRRPAVFLLSSQALLVLCLLALRPAAAHPLALLGLTVVWGAVFLCIALALQAQVLGLAADARDVAMALFSGLFNVGIGGGALLGSQVIAQGGLPSIGLAGATLAGLALAGAGLALWRFRSEFERGRMAA</sequence>
<dbReference type="Proteomes" id="UP000267521">
    <property type="component" value="Unassembled WGS sequence"/>
</dbReference>
<feature type="transmembrane region" description="Helical" evidence="6">
    <location>
        <begin position="284"/>
        <end position="304"/>
    </location>
</feature>
<evidence type="ECO:0000256" key="5">
    <source>
        <dbReference type="ARBA" id="ARBA00023136"/>
    </source>
</evidence>
<feature type="transmembrane region" description="Helical" evidence="6">
    <location>
        <begin position="118"/>
        <end position="136"/>
    </location>
</feature>
<evidence type="ECO:0000256" key="6">
    <source>
        <dbReference type="SAM" id="Phobius"/>
    </source>
</evidence>
<comment type="caution">
    <text evidence="8">The sequence shown here is derived from an EMBL/GenBank/DDBJ whole genome shotgun (WGS) entry which is preliminary data.</text>
</comment>
<dbReference type="Pfam" id="PF07690">
    <property type="entry name" value="MFS_1"/>
    <property type="match status" value="1"/>
</dbReference>
<dbReference type="AlphaFoldDB" id="A0A3M6QAW9"/>
<evidence type="ECO:0000313" key="8">
    <source>
        <dbReference type="EMBL" id="RMW99641.1"/>
    </source>
</evidence>
<dbReference type="PROSITE" id="PS50850">
    <property type="entry name" value="MFS"/>
    <property type="match status" value="1"/>
</dbReference>
<evidence type="ECO:0000256" key="2">
    <source>
        <dbReference type="ARBA" id="ARBA00022475"/>
    </source>
</evidence>
<accession>A0A3M6QAW9</accession>
<evidence type="ECO:0000256" key="4">
    <source>
        <dbReference type="ARBA" id="ARBA00022989"/>
    </source>
</evidence>
<dbReference type="Gene3D" id="1.20.1250.20">
    <property type="entry name" value="MFS general substrate transporter like domains"/>
    <property type="match status" value="1"/>
</dbReference>
<name>A0A3M6QAW9_9BURK</name>
<feature type="transmembrane region" description="Helical" evidence="6">
    <location>
        <begin position="374"/>
        <end position="394"/>
    </location>
</feature>
<evidence type="ECO:0000256" key="3">
    <source>
        <dbReference type="ARBA" id="ARBA00022692"/>
    </source>
</evidence>
<feature type="transmembrane region" description="Helical" evidence="6">
    <location>
        <begin position="310"/>
        <end position="330"/>
    </location>
</feature>
<evidence type="ECO:0000313" key="9">
    <source>
        <dbReference type="Proteomes" id="UP000267521"/>
    </source>
</evidence>
<dbReference type="PANTHER" id="PTHR43124">
    <property type="entry name" value="PURINE EFFLUX PUMP PBUE"/>
    <property type="match status" value="1"/>
</dbReference>
<feature type="transmembrane region" description="Helical" evidence="6">
    <location>
        <begin position="63"/>
        <end position="81"/>
    </location>
</feature>
<keyword evidence="4 6" id="KW-1133">Transmembrane helix</keyword>
<dbReference type="RefSeq" id="WP_122237851.1">
    <property type="nucleotide sequence ID" value="NZ_RDQM01000004.1"/>
</dbReference>
<dbReference type="PANTHER" id="PTHR43124:SF4">
    <property type="entry name" value="SUGAR EFFLUX TRANSPORTER"/>
    <property type="match status" value="1"/>
</dbReference>
<dbReference type="CDD" id="cd17324">
    <property type="entry name" value="MFS_NepI_like"/>
    <property type="match status" value="1"/>
</dbReference>
<dbReference type="EMBL" id="RDQM01000004">
    <property type="protein sequence ID" value="RMW99641.1"/>
    <property type="molecule type" value="Genomic_DNA"/>
</dbReference>
<comment type="subcellular location">
    <subcellularLocation>
        <location evidence="1">Cell membrane</location>
        <topology evidence="1">Multi-pass membrane protein</topology>
    </subcellularLocation>
</comment>
<dbReference type="InterPro" id="IPR011701">
    <property type="entry name" value="MFS"/>
</dbReference>
<dbReference type="SUPFAM" id="SSF103473">
    <property type="entry name" value="MFS general substrate transporter"/>
    <property type="match status" value="1"/>
</dbReference>
<organism evidence="8 9">
    <name type="scientific">Allofranklinella schreckenbergeri</name>
    <dbReference type="NCBI Taxonomy" id="1076744"/>
    <lineage>
        <taxon>Bacteria</taxon>
        <taxon>Pseudomonadati</taxon>
        <taxon>Pseudomonadota</taxon>
        <taxon>Betaproteobacteria</taxon>
        <taxon>Burkholderiales</taxon>
        <taxon>Comamonadaceae</taxon>
        <taxon>Allofranklinella</taxon>
    </lineage>
</organism>
<evidence type="ECO:0000256" key="1">
    <source>
        <dbReference type="ARBA" id="ARBA00004651"/>
    </source>
</evidence>
<evidence type="ECO:0000259" key="7">
    <source>
        <dbReference type="PROSITE" id="PS50850"/>
    </source>
</evidence>
<dbReference type="InterPro" id="IPR050189">
    <property type="entry name" value="MFS_Efflux_Transporters"/>
</dbReference>
<keyword evidence="8" id="KW-0762">Sugar transport</keyword>
<dbReference type="InterPro" id="IPR036259">
    <property type="entry name" value="MFS_trans_sf"/>
</dbReference>
<feature type="transmembrane region" description="Helical" evidence="6">
    <location>
        <begin position="258"/>
        <end position="277"/>
    </location>
</feature>
<feature type="domain" description="Major facilitator superfamily (MFS) profile" evidence="7">
    <location>
        <begin position="23"/>
        <end position="400"/>
    </location>
</feature>
<keyword evidence="8" id="KW-0813">Transport</keyword>
<proteinExistence type="predicted"/>